<reference evidence="4 5" key="1">
    <citation type="submission" date="2019-02" db="EMBL/GenBank/DDBJ databases">
        <title>Deep-cultivation of Planctomycetes and their phenomic and genomic characterization uncovers novel biology.</title>
        <authorList>
            <person name="Wiegand S."/>
            <person name="Jogler M."/>
            <person name="Boedeker C."/>
            <person name="Pinto D."/>
            <person name="Vollmers J."/>
            <person name="Rivas-Marin E."/>
            <person name="Kohn T."/>
            <person name="Peeters S.H."/>
            <person name="Heuer A."/>
            <person name="Rast P."/>
            <person name="Oberbeckmann S."/>
            <person name="Bunk B."/>
            <person name="Jeske O."/>
            <person name="Meyerdierks A."/>
            <person name="Storesund J.E."/>
            <person name="Kallscheuer N."/>
            <person name="Luecker S."/>
            <person name="Lage O.M."/>
            <person name="Pohl T."/>
            <person name="Merkel B.J."/>
            <person name="Hornburger P."/>
            <person name="Mueller R.-W."/>
            <person name="Bruemmer F."/>
            <person name="Labrenz M."/>
            <person name="Spormann A.M."/>
            <person name="Op Den Camp H."/>
            <person name="Overmann J."/>
            <person name="Amann R."/>
            <person name="Jetten M.S.M."/>
            <person name="Mascher T."/>
            <person name="Medema M.H."/>
            <person name="Devos D.P."/>
            <person name="Kaster A.-K."/>
            <person name="Ovreas L."/>
            <person name="Rohde M."/>
            <person name="Galperin M.Y."/>
            <person name="Jogler C."/>
        </authorList>
    </citation>
    <scope>NUCLEOTIDE SEQUENCE [LARGE SCALE GENOMIC DNA]</scope>
    <source>
        <strain evidence="4 5">Pla144</strain>
    </source>
</reference>
<gene>
    <name evidence="4" type="ORF">Pla144_50850</name>
</gene>
<keyword evidence="4" id="KW-0560">Oxidoreductase</keyword>
<dbReference type="InterPro" id="IPR007197">
    <property type="entry name" value="rSAM"/>
</dbReference>
<dbReference type="Pfam" id="PF04055">
    <property type="entry name" value="Radical_SAM"/>
    <property type="match status" value="1"/>
</dbReference>
<dbReference type="NCBIfam" id="TIGR00539">
    <property type="entry name" value="hemN_rel"/>
    <property type="match status" value="1"/>
</dbReference>
<comment type="caution">
    <text evidence="4">The sequence shown here is derived from an EMBL/GenBank/DDBJ whole genome shotgun (WGS) entry which is preliminary data.</text>
</comment>
<dbReference type="InterPro" id="IPR004559">
    <property type="entry name" value="HemW-like"/>
</dbReference>
<dbReference type="InterPro" id="IPR023404">
    <property type="entry name" value="rSAM_horseshoe"/>
</dbReference>
<protein>
    <recommendedName>
        <fullName evidence="2">Heme chaperone HemW</fullName>
    </recommendedName>
</protein>
<dbReference type="InterPro" id="IPR006638">
    <property type="entry name" value="Elp3/MiaA/NifB-like_rSAM"/>
</dbReference>
<dbReference type="InterPro" id="IPR058240">
    <property type="entry name" value="rSAM_sf"/>
</dbReference>
<comment type="subcellular location">
    <subcellularLocation>
        <location evidence="2">Cytoplasm</location>
    </subcellularLocation>
</comment>
<dbReference type="SMART" id="SM00729">
    <property type="entry name" value="Elp3"/>
    <property type="match status" value="1"/>
</dbReference>
<dbReference type="GO" id="GO:0005737">
    <property type="term" value="C:cytoplasm"/>
    <property type="evidence" value="ECO:0007669"/>
    <property type="project" value="UniProtKB-SubCell"/>
</dbReference>
<keyword evidence="2" id="KW-0949">S-adenosyl-L-methionine</keyword>
<keyword evidence="2" id="KW-0004">4Fe-4S</keyword>
<keyword evidence="2" id="KW-0411">Iron-sulfur</keyword>
<dbReference type="GO" id="GO:0051539">
    <property type="term" value="F:4 iron, 4 sulfur cluster binding"/>
    <property type="evidence" value="ECO:0007669"/>
    <property type="project" value="UniProtKB-UniRule"/>
</dbReference>
<keyword evidence="2" id="KW-0349">Heme</keyword>
<evidence type="ECO:0000256" key="2">
    <source>
        <dbReference type="RuleBase" id="RU364116"/>
    </source>
</evidence>
<dbReference type="EMBL" id="SJPS01000020">
    <property type="protein sequence ID" value="TWU17616.1"/>
    <property type="molecule type" value="Genomic_DNA"/>
</dbReference>
<dbReference type="SFLD" id="SFLDS00029">
    <property type="entry name" value="Radical_SAM"/>
    <property type="match status" value="1"/>
</dbReference>
<dbReference type="GO" id="GO:0046872">
    <property type="term" value="F:metal ion binding"/>
    <property type="evidence" value="ECO:0007669"/>
    <property type="project" value="UniProtKB-UniRule"/>
</dbReference>
<dbReference type="PROSITE" id="PS51918">
    <property type="entry name" value="RADICAL_SAM"/>
    <property type="match status" value="1"/>
</dbReference>
<comment type="similarity">
    <text evidence="1">Belongs to the anaerobic coproporphyrinogen-III oxidase family. HemW subfamily.</text>
</comment>
<dbReference type="InterPro" id="IPR034505">
    <property type="entry name" value="Coproporphyrinogen-III_oxidase"/>
</dbReference>
<sequence length="376" mass="42411">MNHVSPRATYLHIPFCVHRCGYCNFTVITGRDDLVEPLLAAIATELSWLDSPCPVETLYFGGGTPTYLSPTHLSTLCEMALKWHPLVSGYEWTVEANPGDLDLEKIDVLAAQGVNRLSLGSQSFRKEKLTLLERDHSADDIRKCVELCRQAGITFSLDLIFGTPGETLAQWQTDLEQAIQLEPNHISTYGLTFERGTQFWNRLQHKELIPVAEELERDMYLLAIDMLTRAGFGHYEISNFARPGHRSRHNETYWSGRGYFAAGPGAARYVDGVRQTNHRSTTTYLRRIQQGRSPVAEEERLDDVAKAREALVFGLRRIAGIERTSFEAQTGITLETLAGDTVRRFVDLGMLTDDGQRIRLTREGLLVSDALWPELL</sequence>
<organism evidence="4 5">
    <name type="scientific">Bythopirellula polymerisocia</name>
    <dbReference type="NCBI Taxonomy" id="2528003"/>
    <lineage>
        <taxon>Bacteria</taxon>
        <taxon>Pseudomonadati</taxon>
        <taxon>Planctomycetota</taxon>
        <taxon>Planctomycetia</taxon>
        <taxon>Pirellulales</taxon>
        <taxon>Lacipirellulaceae</taxon>
        <taxon>Bythopirellula</taxon>
    </lineage>
</organism>
<evidence type="ECO:0000313" key="4">
    <source>
        <dbReference type="EMBL" id="TWU17616.1"/>
    </source>
</evidence>
<evidence type="ECO:0000313" key="5">
    <source>
        <dbReference type="Proteomes" id="UP000318437"/>
    </source>
</evidence>
<keyword evidence="2" id="KW-0408">Iron</keyword>
<dbReference type="Pfam" id="PF06969">
    <property type="entry name" value="HemN_C"/>
    <property type="match status" value="1"/>
</dbReference>
<keyword evidence="5" id="KW-1185">Reference proteome</keyword>
<keyword evidence="2" id="KW-0143">Chaperone</keyword>
<dbReference type="RefSeq" id="WP_146453276.1">
    <property type="nucleotide sequence ID" value="NZ_SJPS01000020.1"/>
</dbReference>
<accession>A0A5C6C282</accession>
<keyword evidence="2" id="KW-0479">Metal-binding</keyword>
<evidence type="ECO:0000256" key="1">
    <source>
        <dbReference type="ARBA" id="ARBA00006100"/>
    </source>
</evidence>
<dbReference type="SFLD" id="SFLDG01065">
    <property type="entry name" value="anaerobic_coproporphyrinogen-I"/>
    <property type="match status" value="1"/>
</dbReference>
<dbReference type="GO" id="GO:0004109">
    <property type="term" value="F:coproporphyrinogen oxidase activity"/>
    <property type="evidence" value="ECO:0007669"/>
    <property type="project" value="InterPro"/>
</dbReference>
<dbReference type="GO" id="GO:0006779">
    <property type="term" value="P:porphyrin-containing compound biosynthetic process"/>
    <property type="evidence" value="ECO:0007669"/>
    <property type="project" value="InterPro"/>
</dbReference>
<dbReference type="InterPro" id="IPR010723">
    <property type="entry name" value="HemN_C"/>
</dbReference>
<evidence type="ECO:0000259" key="3">
    <source>
        <dbReference type="PROSITE" id="PS51918"/>
    </source>
</evidence>
<dbReference type="OrthoDB" id="9808022at2"/>
<dbReference type="SFLD" id="SFLDG01082">
    <property type="entry name" value="B12-binding_domain_containing"/>
    <property type="match status" value="1"/>
</dbReference>
<keyword evidence="2" id="KW-0963">Cytoplasm</keyword>
<dbReference type="Gene3D" id="3.80.30.20">
    <property type="entry name" value="tm_1862 like domain"/>
    <property type="match status" value="1"/>
</dbReference>
<comment type="function">
    <text evidence="2">Probably acts as a heme chaperone, transferring heme to an unknown acceptor. Binds one molecule of heme per monomer, possibly covalently. Binds 1 [4Fe-4S] cluster. The cluster is coordinated with 3 cysteines and an exchangeable S-adenosyl-L-methionine.</text>
</comment>
<dbReference type="PANTHER" id="PTHR13932">
    <property type="entry name" value="COPROPORPHYRINIGEN III OXIDASE"/>
    <property type="match status" value="1"/>
</dbReference>
<dbReference type="Proteomes" id="UP000318437">
    <property type="component" value="Unassembled WGS sequence"/>
</dbReference>
<dbReference type="SFLD" id="SFLDF00562">
    <property type="entry name" value="HemN-like__clustered_with_heat"/>
    <property type="match status" value="1"/>
</dbReference>
<name>A0A5C6C282_9BACT</name>
<dbReference type="AlphaFoldDB" id="A0A5C6C282"/>
<dbReference type="PANTHER" id="PTHR13932:SF5">
    <property type="entry name" value="RADICAL S-ADENOSYL METHIONINE DOMAIN-CONTAINING PROTEIN 1, MITOCHONDRIAL"/>
    <property type="match status" value="1"/>
</dbReference>
<dbReference type="SUPFAM" id="SSF102114">
    <property type="entry name" value="Radical SAM enzymes"/>
    <property type="match status" value="1"/>
</dbReference>
<feature type="domain" description="Radical SAM core" evidence="3">
    <location>
        <begin position="1"/>
        <end position="230"/>
    </location>
</feature>
<proteinExistence type="inferred from homology"/>